<keyword evidence="3" id="KW-0695">RNA-directed DNA polymerase</keyword>
<dbReference type="InterPro" id="IPR032567">
    <property type="entry name" value="RTL1-rel"/>
</dbReference>
<keyword evidence="1" id="KW-0479">Metal-binding</keyword>
<evidence type="ECO:0000259" key="2">
    <source>
        <dbReference type="PROSITE" id="PS50158"/>
    </source>
</evidence>
<keyword evidence="1" id="KW-0863">Zinc-finger</keyword>
<feature type="domain" description="CCHC-type" evidence="2">
    <location>
        <begin position="147"/>
        <end position="162"/>
    </location>
</feature>
<dbReference type="SUPFAM" id="SSF50630">
    <property type="entry name" value="Acid proteases"/>
    <property type="match status" value="1"/>
</dbReference>
<evidence type="ECO:0000313" key="3">
    <source>
        <dbReference type="EMBL" id="GJS74436.1"/>
    </source>
</evidence>
<dbReference type="Pfam" id="PF03732">
    <property type="entry name" value="Retrotrans_gag"/>
    <property type="match status" value="1"/>
</dbReference>
<dbReference type="Gene3D" id="2.40.70.10">
    <property type="entry name" value="Acid Proteases"/>
    <property type="match status" value="1"/>
</dbReference>
<dbReference type="CDD" id="cd00303">
    <property type="entry name" value="retropepsin_like"/>
    <property type="match status" value="1"/>
</dbReference>
<keyword evidence="1" id="KW-0862">Zinc</keyword>
<dbReference type="InterPro" id="IPR021109">
    <property type="entry name" value="Peptidase_aspartic_dom_sf"/>
</dbReference>
<dbReference type="EMBL" id="BQNB010010231">
    <property type="protein sequence ID" value="GJS74436.1"/>
    <property type="molecule type" value="Genomic_DNA"/>
</dbReference>
<dbReference type="Proteomes" id="UP001151760">
    <property type="component" value="Unassembled WGS sequence"/>
</dbReference>
<dbReference type="Gene3D" id="3.10.10.10">
    <property type="entry name" value="HIV Type 1 Reverse Transcriptase, subunit A, domain 1"/>
    <property type="match status" value="1"/>
</dbReference>
<keyword evidence="4" id="KW-1185">Reference proteome</keyword>
<dbReference type="PROSITE" id="PS50158">
    <property type="entry name" value="ZF_CCHC"/>
    <property type="match status" value="2"/>
</dbReference>
<dbReference type="InterPro" id="IPR043502">
    <property type="entry name" value="DNA/RNA_pol_sf"/>
</dbReference>
<dbReference type="InterPro" id="IPR001878">
    <property type="entry name" value="Znf_CCHC"/>
</dbReference>
<name>A0ABQ4YAV4_9ASTR</name>
<reference evidence="3" key="2">
    <citation type="submission" date="2022-01" db="EMBL/GenBank/DDBJ databases">
        <authorList>
            <person name="Yamashiro T."/>
            <person name="Shiraishi A."/>
            <person name="Satake H."/>
            <person name="Nakayama K."/>
        </authorList>
    </citation>
    <scope>NUCLEOTIDE SEQUENCE</scope>
</reference>
<gene>
    <name evidence="3" type="ORF">Tco_0707277</name>
</gene>
<evidence type="ECO:0000256" key="1">
    <source>
        <dbReference type="PROSITE-ProRule" id="PRU00047"/>
    </source>
</evidence>
<dbReference type="SMART" id="SM00343">
    <property type="entry name" value="ZnF_C2HC"/>
    <property type="match status" value="2"/>
</dbReference>
<dbReference type="SUPFAM" id="SSF57756">
    <property type="entry name" value="Retrovirus zinc finger-like domains"/>
    <property type="match status" value="1"/>
</dbReference>
<protein>
    <submittedName>
        <fullName evidence="3">Reverse transcriptase domain-containing protein</fullName>
    </submittedName>
</protein>
<evidence type="ECO:0000313" key="4">
    <source>
        <dbReference type="Proteomes" id="UP001151760"/>
    </source>
</evidence>
<keyword evidence="3" id="KW-0548">Nucleotidyltransferase</keyword>
<dbReference type="GO" id="GO:0003964">
    <property type="term" value="F:RNA-directed DNA polymerase activity"/>
    <property type="evidence" value="ECO:0007669"/>
    <property type="project" value="UniProtKB-KW"/>
</dbReference>
<accession>A0ABQ4YAV4</accession>
<dbReference type="Pfam" id="PF08284">
    <property type="entry name" value="RVP_2"/>
    <property type="match status" value="1"/>
</dbReference>
<dbReference type="PANTHER" id="PTHR15503:SF45">
    <property type="entry name" value="RNA-DIRECTED DNA POLYMERASE HOMOLOG"/>
    <property type="match status" value="1"/>
</dbReference>
<keyword evidence="3" id="KW-0808">Transferase</keyword>
<comment type="caution">
    <text evidence="3">The sequence shown here is derived from an EMBL/GenBank/DDBJ whole genome shotgun (WGS) entry which is preliminary data.</text>
</comment>
<dbReference type="Gene3D" id="4.10.60.10">
    <property type="entry name" value="Zinc finger, CCHC-type"/>
    <property type="match status" value="1"/>
</dbReference>
<reference evidence="3" key="1">
    <citation type="journal article" date="2022" name="Int. J. Mol. Sci.">
        <title>Draft Genome of Tanacetum Coccineum: Genomic Comparison of Closely Related Tanacetum-Family Plants.</title>
        <authorList>
            <person name="Yamashiro T."/>
            <person name="Shiraishi A."/>
            <person name="Nakayama K."/>
            <person name="Satake H."/>
        </authorList>
    </citation>
    <scope>NUCLEOTIDE SEQUENCE</scope>
</reference>
<feature type="domain" description="CCHC-type" evidence="2">
    <location>
        <begin position="111"/>
        <end position="126"/>
    </location>
</feature>
<organism evidence="3 4">
    <name type="scientific">Tanacetum coccineum</name>
    <dbReference type="NCBI Taxonomy" id="301880"/>
    <lineage>
        <taxon>Eukaryota</taxon>
        <taxon>Viridiplantae</taxon>
        <taxon>Streptophyta</taxon>
        <taxon>Embryophyta</taxon>
        <taxon>Tracheophyta</taxon>
        <taxon>Spermatophyta</taxon>
        <taxon>Magnoliopsida</taxon>
        <taxon>eudicotyledons</taxon>
        <taxon>Gunneridae</taxon>
        <taxon>Pentapetalae</taxon>
        <taxon>asterids</taxon>
        <taxon>campanulids</taxon>
        <taxon>Asterales</taxon>
        <taxon>Asteraceae</taxon>
        <taxon>Asteroideae</taxon>
        <taxon>Anthemideae</taxon>
        <taxon>Anthemidinae</taxon>
        <taxon>Tanacetum</taxon>
    </lineage>
</organism>
<proteinExistence type="predicted"/>
<dbReference type="PANTHER" id="PTHR15503">
    <property type="entry name" value="LDOC1 RELATED"/>
    <property type="match status" value="1"/>
</dbReference>
<dbReference type="InterPro" id="IPR005162">
    <property type="entry name" value="Retrotrans_gag_dom"/>
</dbReference>
<sequence>MKLMTEVYCPRNEIQKMEFELCNLTVKNNYLAAYTQRFQELTMMCPKMVPEEEDRVEKFIGGLPDNIQGNLKGYAVKNAENKQRLEINQKDNYGYQPSFKRPNVGGPCIVRCRKCNKVGHLTWDCKVTNSTTSTQRGQVVNQRVFTCFECGRQGYFRSDCPKLKDQNHGNKAGNKNKVGEARGKAYVLDGGDANPDSNVVKGTFLLNNHYASIIFDLGADRSFVSTTLSTLLDITPDTLDVSHAVELADGRIYETNTILRGYTLGLLGHPFNIDLKPVELGSFDIIIGMDWLANHHAVIVCDEKIVRIPFGDEVLINESEEKRLEDVSIVRDFLEVFPEDLPGLPPTRQVEFKIDLVLGVAPVARAPYRLAPLKMQELSTQLQELSDKRFIRPSSSP</sequence>
<dbReference type="InterPro" id="IPR036875">
    <property type="entry name" value="Znf_CCHC_sf"/>
</dbReference>
<dbReference type="SUPFAM" id="SSF56672">
    <property type="entry name" value="DNA/RNA polymerases"/>
    <property type="match status" value="1"/>
</dbReference>